<reference evidence="1 2" key="1">
    <citation type="journal article" date="2017" name="BMC Genomics">
        <title>Genomic analysis of methanogenic archaea reveals a shift towards energy conservation.</title>
        <authorList>
            <person name="Gilmore S.P."/>
            <person name="Henske J.K."/>
            <person name="Sexton J.A."/>
            <person name="Solomon K.V."/>
            <person name="Seppala S."/>
            <person name="Yoo J.I."/>
            <person name="Huyett L.M."/>
            <person name="Pressman A."/>
            <person name="Cogan J.Z."/>
            <person name="Kivenson V."/>
            <person name="Peng X."/>
            <person name="Tan Y."/>
            <person name="Valentine D.L."/>
            <person name="O'Malley M.A."/>
        </authorList>
    </citation>
    <scope>NUCLEOTIDE SEQUENCE [LARGE SCALE GENOMIC DNA]</scope>
    <source>
        <strain evidence="1 2">M.o.H.</strain>
    </source>
</reference>
<evidence type="ECO:0000313" key="2">
    <source>
        <dbReference type="Proteomes" id="UP000217784"/>
    </source>
</evidence>
<evidence type="ECO:0008006" key="3">
    <source>
        <dbReference type="Google" id="ProtNLM"/>
    </source>
</evidence>
<dbReference type="Pfam" id="PF17236">
    <property type="entry name" value="SU10_MCP"/>
    <property type="match status" value="1"/>
</dbReference>
<protein>
    <recommendedName>
        <fullName evidence="3">Phage capsid protein</fullName>
    </recommendedName>
</protein>
<proteinExistence type="predicted"/>
<dbReference type="RefSeq" id="WP_069583098.1">
    <property type="nucleotide sequence ID" value="NZ_LMVM01000002.1"/>
</dbReference>
<dbReference type="AlphaFoldDB" id="A0A2A2H8L2"/>
<keyword evidence="2" id="KW-1185">Reference proteome</keyword>
<organism evidence="1 2">
    <name type="scientific">Methanobacterium bryantii</name>
    <dbReference type="NCBI Taxonomy" id="2161"/>
    <lineage>
        <taxon>Archaea</taxon>
        <taxon>Methanobacteriati</taxon>
        <taxon>Methanobacteriota</taxon>
        <taxon>Methanomada group</taxon>
        <taxon>Methanobacteria</taxon>
        <taxon>Methanobacteriales</taxon>
        <taxon>Methanobacteriaceae</taxon>
        <taxon>Methanobacterium</taxon>
    </lineage>
</organism>
<name>A0A2A2H8L2_METBR</name>
<sequence>MADLASKFGSSEDINELLGLLQKEMQKTAYPQDTTTTADIIEIDYDTVIQNREIAEAPFLSFLANKGRVQSSTSAIIGWREKGNGNSSKFTDERGLISGSLPEYGGKTWEKKFANMKVITYPIEVSLLAQMGNSNVDLVDDDRQDGYLDISARRDKAFLLGDHTVDANSYDGINKLAENKEDIDGEPISTDYVDDMLDRVIAKGGTPDCIVTTARVARQLTREQQLNDITVGNLEFVPGGWMESYKAPTGLIPVITNKNLVTLDEDGEVDATSEDILAVVDSSAVINKNLLPVSEFQLGMTKLSNDSLLATFTAFGIPAPWKLGVVQGIGKGS</sequence>
<comment type="caution">
    <text evidence="1">The sequence shown here is derived from an EMBL/GenBank/DDBJ whole genome shotgun (WGS) entry which is preliminary data.</text>
</comment>
<dbReference type="InterPro" id="IPR035198">
    <property type="entry name" value="SU10_MCP"/>
</dbReference>
<gene>
    <name evidence="1" type="ORF">ASJ80_08445</name>
</gene>
<accession>A0A2A2H8L2</accession>
<evidence type="ECO:0000313" key="1">
    <source>
        <dbReference type="EMBL" id="PAV05752.1"/>
    </source>
</evidence>
<dbReference type="EMBL" id="LMVM01000002">
    <property type="protein sequence ID" value="PAV05752.1"/>
    <property type="molecule type" value="Genomic_DNA"/>
</dbReference>
<dbReference type="Proteomes" id="UP000217784">
    <property type="component" value="Unassembled WGS sequence"/>
</dbReference>